<feature type="transmembrane region" description="Helical" evidence="2">
    <location>
        <begin position="63"/>
        <end position="85"/>
    </location>
</feature>
<protein>
    <recommendedName>
        <fullName evidence="5">G-protein coupled receptors family 2 profile 2 domain-containing protein</fullName>
    </recommendedName>
</protein>
<sequence>MTDLNGECPGVFLQETLFPTTGGFIDGRYCETISAGNTSLSCCLPCPLADWRYADNIAQRVEVASWISVAILPLCVFILISYAVLAPKWTNRHYLSICFTVGICVMEIAFIIPLGVKPNQCYNEITPNDMYSNLSCAFSGSMLLFGGWLCVMWSFIRTIAFHLQVCWEVVLGPKFMWGAFLFGFGIPAIGLAVMLKITGVSFRFGEICHINIYKGLHDYWIPVMVFASVALILQVSTMAYCIHVYLRSLFDKSASTSDNSSGIPSYTASVRTVSARHAWRRMQRVLRLQWRGVTLVMIILGNVIFFAVVFIKLDTEDSPTAANLKKAEPWFECLAAGYDKKECVSLAAGMGPNEATVLAMVYLLSFVGFWNFILFARPLMFVGWLDFIRTAFLRRHEFISADANDRFADDSKGFEMLTTTTVRTPHPEPYNMRSPSPDRMAGRTPVDIPSRVNSLSSVRSPNRMNSLSSVRSPNRMNSLSSVHSPNRIHSPSPTFDRSVHFGQEARYVRPNMSFSGPRPPSSSQNTREWDPSSTFARGNVL</sequence>
<keyword evidence="2" id="KW-0472">Membrane</keyword>
<dbReference type="InterPro" id="IPR053247">
    <property type="entry name" value="GPCR_GPR1/git3-like"/>
</dbReference>
<feature type="compositionally biased region" description="Polar residues" evidence="1">
    <location>
        <begin position="451"/>
        <end position="495"/>
    </location>
</feature>
<evidence type="ECO:0000256" key="2">
    <source>
        <dbReference type="SAM" id="Phobius"/>
    </source>
</evidence>
<feature type="transmembrane region" description="Helical" evidence="2">
    <location>
        <begin position="219"/>
        <end position="246"/>
    </location>
</feature>
<name>A0AAD6HDK7_9EURO</name>
<proteinExistence type="predicted"/>
<feature type="transmembrane region" description="Helical" evidence="2">
    <location>
        <begin position="177"/>
        <end position="199"/>
    </location>
</feature>
<accession>A0AAD6HDK7</accession>
<evidence type="ECO:0000313" key="3">
    <source>
        <dbReference type="EMBL" id="KAJ5709556.1"/>
    </source>
</evidence>
<reference evidence="3" key="2">
    <citation type="submission" date="2023-01" db="EMBL/GenBank/DDBJ databases">
        <authorList>
            <person name="Petersen C."/>
        </authorList>
    </citation>
    <scope>NUCLEOTIDE SEQUENCE</scope>
    <source>
        <strain evidence="3">IBT 17514</strain>
    </source>
</reference>
<feature type="transmembrane region" description="Helical" evidence="2">
    <location>
        <begin position="136"/>
        <end position="156"/>
    </location>
</feature>
<dbReference type="EMBL" id="JAQJAN010000018">
    <property type="protein sequence ID" value="KAJ5709556.1"/>
    <property type="molecule type" value="Genomic_DNA"/>
</dbReference>
<dbReference type="PANTHER" id="PTHR42058:SF1">
    <property type="entry name" value="G-PROTEIN COUPLED RECEPTORS FAMILY 2 PROFILE 2 DOMAIN-CONTAINING PROTEIN"/>
    <property type="match status" value="1"/>
</dbReference>
<keyword evidence="2" id="KW-0812">Transmembrane</keyword>
<feature type="region of interest" description="Disordered" evidence="1">
    <location>
        <begin position="422"/>
        <end position="497"/>
    </location>
</feature>
<feature type="region of interest" description="Disordered" evidence="1">
    <location>
        <begin position="510"/>
        <end position="541"/>
    </location>
</feature>
<dbReference type="AlphaFoldDB" id="A0AAD6HDK7"/>
<comment type="caution">
    <text evidence="3">The sequence shown here is derived from an EMBL/GenBank/DDBJ whole genome shotgun (WGS) entry which is preliminary data.</text>
</comment>
<dbReference type="PANTHER" id="PTHR42058">
    <property type="entry name" value="G_PROTEIN_RECEP_F2_4 DOMAIN-CONTAINING PROTEIN"/>
    <property type="match status" value="1"/>
</dbReference>
<feature type="compositionally biased region" description="Polar residues" evidence="1">
    <location>
        <begin position="521"/>
        <end position="541"/>
    </location>
</feature>
<organism evidence="3 4">
    <name type="scientific">Penicillium malachiteum</name>
    <dbReference type="NCBI Taxonomy" id="1324776"/>
    <lineage>
        <taxon>Eukaryota</taxon>
        <taxon>Fungi</taxon>
        <taxon>Dikarya</taxon>
        <taxon>Ascomycota</taxon>
        <taxon>Pezizomycotina</taxon>
        <taxon>Eurotiomycetes</taxon>
        <taxon>Eurotiomycetidae</taxon>
        <taxon>Eurotiales</taxon>
        <taxon>Aspergillaceae</taxon>
        <taxon>Penicillium</taxon>
    </lineage>
</organism>
<feature type="transmembrane region" description="Helical" evidence="2">
    <location>
        <begin position="97"/>
        <end position="116"/>
    </location>
</feature>
<reference evidence="3" key="1">
    <citation type="journal article" date="2023" name="IMA Fungus">
        <title>Comparative genomic study of the Penicillium genus elucidates a diverse pangenome and 15 lateral gene transfer events.</title>
        <authorList>
            <person name="Petersen C."/>
            <person name="Sorensen T."/>
            <person name="Nielsen M.R."/>
            <person name="Sondergaard T.E."/>
            <person name="Sorensen J.L."/>
            <person name="Fitzpatrick D.A."/>
            <person name="Frisvad J.C."/>
            <person name="Nielsen K.L."/>
        </authorList>
    </citation>
    <scope>NUCLEOTIDE SEQUENCE</scope>
    <source>
        <strain evidence="3">IBT 17514</strain>
    </source>
</reference>
<keyword evidence="4" id="KW-1185">Reference proteome</keyword>
<evidence type="ECO:0000256" key="1">
    <source>
        <dbReference type="SAM" id="MobiDB-lite"/>
    </source>
</evidence>
<dbReference type="Proteomes" id="UP001215712">
    <property type="component" value="Unassembled WGS sequence"/>
</dbReference>
<evidence type="ECO:0000313" key="4">
    <source>
        <dbReference type="Proteomes" id="UP001215712"/>
    </source>
</evidence>
<evidence type="ECO:0008006" key="5">
    <source>
        <dbReference type="Google" id="ProtNLM"/>
    </source>
</evidence>
<feature type="transmembrane region" description="Helical" evidence="2">
    <location>
        <begin position="290"/>
        <end position="311"/>
    </location>
</feature>
<feature type="transmembrane region" description="Helical" evidence="2">
    <location>
        <begin position="359"/>
        <end position="385"/>
    </location>
</feature>
<keyword evidence="2" id="KW-1133">Transmembrane helix</keyword>
<dbReference type="Gene3D" id="1.20.1070.10">
    <property type="entry name" value="Rhodopsin 7-helix transmembrane proteins"/>
    <property type="match status" value="1"/>
</dbReference>
<gene>
    <name evidence="3" type="ORF">N7493_009847</name>
</gene>